<evidence type="ECO:0000256" key="1">
    <source>
        <dbReference type="SAM" id="MobiDB-lite"/>
    </source>
</evidence>
<dbReference type="Pfam" id="PF18974">
    <property type="entry name" value="DUF5710"/>
    <property type="match status" value="1"/>
</dbReference>
<dbReference type="RefSeq" id="WP_059330930.1">
    <property type="nucleotide sequence ID" value="NZ_AP024117.1"/>
</dbReference>
<evidence type="ECO:0000313" key="4">
    <source>
        <dbReference type="EMBL" id="QEG95434.1"/>
    </source>
</evidence>
<feature type="region of interest" description="Disordered" evidence="1">
    <location>
        <begin position="1380"/>
        <end position="1405"/>
    </location>
</feature>
<feature type="compositionally biased region" description="Polar residues" evidence="1">
    <location>
        <begin position="1006"/>
        <end position="1017"/>
    </location>
</feature>
<feature type="compositionally biased region" description="Basic and acidic residues" evidence="1">
    <location>
        <begin position="404"/>
        <end position="420"/>
    </location>
</feature>
<feature type="compositionally biased region" description="Low complexity" evidence="1">
    <location>
        <begin position="530"/>
        <end position="541"/>
    </location>
</feature>
<feature type="compositionally biased region" description="Low complexity" evidence="1">
    <location>
        <begin position="1060"/>
        <end position="1081"/>
    </location>
</feature>
<feature type="compositionally biased region" description="Basic and acidic residues" evidence="1">
    <location>
        <begin position="786"/>
        <end position="795"/>
    </location>
</feature>
<feature type="compositionally biased region" description="Polar residues" evidence="1">
    <location>
        <begin position="482"/>
        <end position="498"/>
    </location>
</feature>
<gene>
    <name evidence="4" type="primary">traC</name>
    <name evidence="4" type="ORF">EC0638J-ColB-ColM_00046</name>
</gene>
<organism evidence="4">
    <name type="scientific">Escherichia coli</name>
    <dbReference type="NCBI Taxonomy" id="562"/>
    <lineage>
        <taxon>Bacteria</taxon>
        <taxon>Pseudomonadati</taxon>
        <taxon>Pseudomonadota</taxon>
        <taxon>Gammaproteobacteria</taxon>
        <taxon>Enterobacterales</taxon>
        <taxon>Enterobacteriaceae</taxon>
        <taxon>Escherichia</taxon>
    </lineage>
</organism>
<dbReference type="GO" id="GO:0016779">
    <property type="term" value="F:nucleotidyltransferase activity"/>
    <property type="evidence" value="ECO:0007669"/>
    <property type="project" value="UniProtKB-KW"/>
</dbReference>
<feature type="compositionally biased region" description="Basic and acidic residues" evidence="1">
    <location>
        <begin position="624"/>
        <end position="634"/>
    </location>
</feature>
<proteinExistence type="predicted"/>
<dbReference type="CDD" id="cd01029">
    <property type="entry name" value="TOPRIM_primases"/>
    <property type="match status" value="1"/>
</dbReference>
<feature type="compositionally biased region" description="Polar residues" evidence="1">
    <location>
        <begin position="757"/>
        <end position="768"/>
    </location>
</feature>
<feature type="compositionally biased region" description="Polar residues" evidence="1">
    <location>
        <begin position="610"/>
        <end position="623"/>
    </location>
</feature>
<feature type="region of interest" description="Disordered" evidence="1">
    <location>
        <begin position="455"/>
        <end position="868"/>
    </location>
</feature>
<feature type="domain" description="Large polyvalent protein-associated" evidence="2">
    <location>
        <begin position="905"/>
        <end position="987"/>
    </location>
</feature>
<feature type="compositionally biased region" description="Polar residues" evidence="1">
    <location>
        <begin position="455"/>
        <end position="473"/>
    </location>
</feature>
<name>A0A5B9SUJ8_ECOLX</name>
<feature type="compositionally biased region" description="Low complexity" evidence="1">
    <location>
        <begin position="797"/>
        <end position="807"/>
    </location>
</feature>
<dbReference type="EMBL" id="MK878517">
    <property type="protein sequence ID" value="QEG95434.1"/>
    <property type="molecule type" value="Genomic_DNA"/>
</dbReference>
<feature type="compositionally biased region" description="Polar residues" evidence="1">
    <location>
        <begin position="560"/>
        <end position="575"/>
    </location>
</feature>
<reference evidence="4" key="1">
    <citation type="submission" date="2019-05" db="EMBL/GenBank/DDBJ databases">
        <title>Bacteriocin occurrence and activity in Escherichia coli isolated from bovines and wastewater.</title>
        <authorList>
            <person name="Cameron A."/>
            <person name="Zaheer R."/>
            <person name="Barbieri R."/>
            <person name="McAllister T.A."/>
        </authorList>
    </citation>
    <scope>NUCLEOTIDE SEQUENCE</scope>
    <source>
        <strain evidence="4">0638J</strain>
    </source>
</reference>
<feature type="compositionally biased region" description="Polar residues" evidence="1">
    <location>
        <begin position="683"/>
        <end position="695"/>
    </location>
</feature>
<dbReference type="InterPro" id="IPR034154">
    <property type="entry name" value="TOPRIM_DnaG/twinkle"/>
</dbReference>
<feature type="compositionally biased region" description="Basic and acidic residues" evidence="1">
    <location>
        <begin position="728"/>
        <end position="740"/>
    </location>
</feature>
<feature type="compositionally biased region" description="Basic and acidic residues" evidence="1">
    <location>
        <begin position="1380"/>
        <end position="1393"/>
    </location>
</feature>
<feature type="compositionally biased region" description="Polar residues" evidence="1">
    <location>
        <begin position="1394"/>
        <end position="1405"/>
    </location>
</feature>
<sequence>MKSRYRTWLAVPPEETEAVKNAVPPLNGRKAVAWDPEKKLWYARAGTELSLLERWLPRPQELSMDTDDPVTEFAQVLENAGLVIQGLPQMDGAIHRVATRDDKKGAKSGAYRAYLDGRPAGWYRDYRSADDSPTNWVFSGGEQHDPLARLHLRAFAQQQRDDNARKLQQQYNKQAGYARTYINGLPQATAHEYLTRKGIRAAPGVRLNNKNELVIPFSNGRGEIRSYQRIPVTGGKDARILKDSEKTGNWFTFGTPENGRPLLFAEGYATAASLHEATGLPVLMTVDASNMIAVAENARQIWTDSPFVFCADNDHQREINKGVFSATKAAEVTNGEVIIPAFTEAEKAQGLTDFNDLDASRGRDDFQHVMNVQLNHIGIPTPNSDTTDHREAVVIGNLIFTPVKDEKQQMSPENRQRTAPETELATLDTPYDIHTEETENQAYEDDYTAYASLQSVTAETSSPDKPLENSASATDAPEAPNTDATGTDTAHNSDTAETGTLPEPAAIQPVQNASPEPTAENKPQEEGVMSATDTSEESAAAVTGNNLNAPAEERYADSTVAATVHNTGTAETASPSEPAEIQPARQATAEPTAGDKPPENVMPVTDTAEENASATTADNQSAQAEEHPRNKDTPETSVSDATGTQHTTTTQSEEQLQISMASADDWSAFAEDLNADTPGAPTVHNTDNAETNTVSEPAGMRPVQQVTTELTAEDKAQEKNVASAAETGAEHSSDITDDNRNAPAEALNADATVAVTVHNTGTTETASPSEPAEIQPVRQATAEPTAEDKQQEERLVSATETSTANEAARPEAPSLFSRLRRFLTGGKSRTTEPPVIQEKKPTEAETATEAAAPPPPPETSPEDTSSAEPDTIIFAPRRPDSPQRHNLDEIIKNLEHEEFPDRTALYRVDGEPAFLDRLYCLEMVDGASADDKKVLAALAVATNFYGGVIELTGSDAFKQKAMQLIVEYDIKVRMKLPAQRAALEKLRKEKEMAHDAIVTHRPTPELNRQSPEETTMAQPAPPVSPKAEAEQTAGSTAETPHPEAPVTAKAEAPRADRPEQPAAPSSAPEKAPVSAQPQQPDTPEEEPPGKLSPGESVTAVLTNYGEKEYAPGKGRCFFVELTNRSGKREYWGNGLEELVKNHQKGDPVTLTLQARETFRLSGETRDRIRNIWAITPVSNGITVNNDQPHAGQHTLEFPMATFSQVMLQMQQHWPQIMQEVRSPKNPPNNLYIGEDRQPASAPQDQSMRLPLAGNAPNELIPAIASADKDNRQLNLLLVHSADDHLQGVVRLNGTLYPALATPSADNRQLVINALTDNGLQFAGYGEAVNHDENNHQRPAPQLMQFQLKQQDSPLFAAIHKPEEQPDKLFRSLGFEQTWKEWSDSQKAEDRQEKTLQQAQSHSPGR</sequence>
<keyword evidence="4" id="KW-0548">Nucleotidyltransferase</keyword>
<dbReference type="EC" id="2.7.7.-" evidence="4"/>
<feature type="domain" description="DUF5710" evidence="3">
    <location>
        <begin position="6"/>
        <end position="57"/>
    </location>
</feature>
<dbReference type="InterPro" id="IPR043764">
    <property type="entry name" value="DUF5710"/>
</dbReference>
<evidence type="ECO:0000259" key="3">
    <source>
        <dbReference type="Pfam" id="PF18974"/>
    </source>
</evidence>
<protein>
    <submittedName>
        <fullName evidence="4">DNA primase TraC</fullName>
        <ecNumber evidence="4">2.7.7.-</ecNumber>
    </submittedName>
</protein>
<accession>A0A5B9SUJ8</accession>
<dbReference type="InterPro" id="IPR040677">
    <property type="entry name" value="LPD7"/>
</dbReference>
<feature type="region of interest" description="Disordered" evidence="1">
    <location>
        <begin position="993"/>
        <end position="1096"/>
    </location>
</feature>
<feature type="region of interest" description="Disordered" evidence="1">
    <location>
        <begin position="404"/>
        <end position="431"/>
    </location>
</feature>
<feature type="compositionally biased region" description="Low complexity" evidence="1">
    <location>
        <begin position="642"/>
        <end position="651"/>
    </location>
</feature>
<dbReference type="Pfam" id="PF18821">
    <property type="entry name" value="LPD7"/>
    <property type="match status" value="1"/>
</dbReference>
<keyword evidence="4" id="KW-0808">Transferase</keyword>
<evidence type="ECO:0000259" key="2">
    <source>
        <dbReference type="Pfam" id="PF18821"/>
    </source>
</evidence>